<accession>U5D2A2</accession>
<evidence type="ECO:0000313" key="2">
    <source>
        <dbReference type="EMBL" id="ERN19756.1"/>
    </source>
</evidence>
<dbReference type="AlphaFoldDB" id="U5D2A2"/>
<evidence type="ECO:0000313" key="3">
    <source>
        <dbReference type="Proteomes" id="UP000017836"/>
    </source>
</evidence>
<protein>
    <recommendedName>
        <fullName evidence="1">START domain-containing protein</fullName>
    </recommendedName>
</protein>
<feature type="domain" description="START" evidence="1">
    <location>
        <begin position="29"/>
        <end position="81"/>
    </location>
</feature>
<dbReference type="HOGENOM" id="CLU_2472097_0_0_1"/>
<reference evidence="3" key="1">
    <citation type="journal article" date="2013" name="Science">
        <title>The Amborella genome and the evolution of flowering plants.</title>
        <authorList>
            <consortium name="Amborella Genome Project"/>
        </authorList>
    </citation>
    <scope>NUCLEOTIDE SEQUENCE [LARGE SCALE GENOMIC DNA]</scope>
</reference>
<dbReference type="PROSITE" id="PS50848">
    <property type="entry name" value="START"/>
    <property type="match status" value="1"/>
</dbReference>
<proteinExistence type="predicted"/>
<gene>
    <name evidence="2" type="ORF">AMTR_s00064p00057590</name>
</gene>
<dbReference type="GO" id="GO:0008289">
    <property type="term" value="F:lipid binding"/>
    <property type="evidence" value="ECO:0007669"/>
    <property type="project" value="InterPro"/>
</dbReference>
<dbReference type="EMBL" id="KI392064">
    <property type="protein sequence ID" value="ERN19756.1"/>
    <property type="molecule type" value="Genomic_DNA"/>
</dbReference>
<dbReference type="Gramene" id="ERN19756">
    <property type="protein sequence ID" value="ERN19756"/>
    <property type="gene ID" value="AMTR_s00064p00057590"/>
</dbReference>
<keyword evidence="3" id="KW-1185">Reference proteome</keyword>
<name>U5D2A2_AMBTC</name>
<sequence>MFHDIAARKKCLCERCLHRGILNVKEGAGNPERSMLPELALTAMDELVKMAQAFEPLWIPSFEGGSKTLSYEDYLQVFPRELLVMCLR</sequence>
<dbReference type="Proteomes" id="UP000017836">
    <property type="component" value="Unassembled WGS sequence"/>
</dbReference>
<evidence type="ECO:0000259" key="1">
    <source>
        <dbReference type="PROSITE" id="PS50848"/>
    </source>
</evidence>
<dbReference type="InterPro" id="IPR002913">
    <property type="entry name" value="START_lipid-bd_dom"/>
</dbReference>
<organism evidence="2 3">
    <name type="scientific">Amborella trichopoda</name>
    <dbReference type="NCBI Taxonomy" id="13333"/>
    <lineage>
        <taxon>Eukaryota</taxon>
        <taxon>Viridiplantae</taxon>
        <taxon>Streptophyta</taxon>
        <taxon>Embryophyta</taxon>
        <taxon>Tracheophyta</taxon>
        <taxon>Spermatophyta</taxon>
        <taxon>Magnoliopsida</taxon>
        <taxon>Amborellales</taxon>
        <taxon>Amborellaceae</taxon>
        <taxon>Amborella</taxon>
    </lineage>
</organism>